<dbReference type="AlphaFoldDB" id="X1HDU4"/>
<feature type="non-terminal residue" evidence="1">
    <location>
        <position position="1"/>
    </location>
</feature>
<dbReference type="Gene3D" id="3.40.50.150">
    <property type="entry name" value="Vaccinia Virus protein VP39"/>
    <property type="match status" value="1"/>
</dbReference>
<dbReference type="InterPro" id="IPR029063">
    <property type="entry name" value="SAM-dependent_MTases_sf"/>
</dbReference>
<evidence type="ECO:0000313" key="1">
    <source>
        <dbReference type="EMBL" id="GAH68381.1"/>
    </source>
</evidence>
<evidence type="ECO:0008006" key="2">
    <source>
        <dbReference type="Google" id="ProtNLM"/>
    </source>
</evidence>
<dbReference type="SUPFAM" id="SSF53335">
    <property type="entry name" value="S-adenosyl-L-methionine-dependent methyltransferases"/>
    <property type="match status" value="1"/>
</dbReference>
<feature type="non-terminal residue" evidence="1">
    <location>
        <position position="273"/>
    </location>
</feature>
<organism evidence="1">
    <name type="scientific">marine sediment metagenome</name>
    <dbReference type="NCBI Taxonomy" id="412755"/>
    <lineage>
        <taxon>unclassified sequences</taxon>
        <taxon>metagenomes</taxon>
        <taxon>ecological metagenomes</taxon>
    </lineage>
</organism>
<reference evidence="1" key="1">
    <citation type="journal article" date="2014" name="Front. Microbiol.">
        <title>High frequency of phylogenetically diverse reductive dehalogenase-homologous genes in deep subseafloor sedimentary metagenomes.</title>
        <authorList>
            <person name="Kawai M."/>
            <person name="Futagami T."/>
            <person name="Toyoda A."/>
            <person name="Takaki Y."/>
            <person name="Nishi S."/>
            <person name="Hori S."/>
            <person name="Arai W."/>
            <person name="Tsubouchi T."/>
            <person name="Morono Y."/>
            <person name="Uchiyama I."/>
            <person name="Ito T."/>
            <person name="Fujiyama A."/>
            <person name="Inagaki F."/>
            <person name="Takami H."/>
        </authorList>
    </citation>
    <scope>NUCLEOTIDE SEQUENCE</scope>
    <source>
        <strain evidence="1">Expedition CK06-06</strain>
    </source>
</reference>
<protein>
    <recommendedName>
        <fullName evidence="2">Methyltransferase domain-containing protein</fullName>
    </recommendedName>
</protein>
<gene>
    <name evidence="1" type="ORF">S03H2_41230</name>
</gene>
<name>X1HDU4_9ZZZZ</name>
<accession>X1HDU4</accession>
<dbReference type="EMBL" id="BARU01025601">
    <property type="protein sequence ID" value="GAH68381.1"/>
    <property type="molecule type" value="Genomic_DNA"/>
</dbReference>
<sequence length="273" mass="32011">CRQFISQTDFRYSKLGRKKRDAIILGIIKRIDLGEFTQAGKEGKPRWEKGWSENLQNFISKGYDLAELVPKYVRPNQVLRLDHDYVMPLEANFELNFFTVLRLWLFKKYLKEFDEIYEFACGPGYNLPLIAKLFPEKKLYGLDWVEAAVEIVNLIRKKHGINATGYLFDMFSPDYSLEMAESSAVMTIGGLEQLGKNHQAFVRFLIEKAPGLCIHVEPICELYDENNLVDYLAIKFHKTRNYLADFLITLQRLETENKIEMIRTQRMYFGSLY</sequence>
<comment type="caution">
    <text evidence="1">The sequence shown here is derived from an EMBL/GenBank/DDBJ whole genome shotgun (WGS) entry which is preliminary data.</text>
</comment>
<proteinExistence type="predicted"/>